<gene>
    <name evidence="6" type="ORF">JOF46_000991</name>
</gene>
<proteinExistence type="predicted"/>
<evidence type="ECO:0000256" key="2">
    <source>
        <dbReference type="ARBA" id="ARBA00022630"/>
    </source>
</evidence>
<evidence type="ECO:0000256" key="1">
    <source>
        <dbReference type="ARBA" id="ARBA00001974"/>
    </source>
</evidence>
<dbReference type="Gene3D" id="3.50.50.60">
    <property type="entry name" value="FAD/NAD(P)-binding domain"/>
    <property type="match status" value="2"/>
</dbReference>
<dbReference type="InterPro" id="IPR027477">
    <property type="entry name" value="Succ_DH/fumarate_Rdtase_cat_sf"/>
</dbReference>
<evidence type="ECO:0000313" key="7">
    <source>
        <dbReference type="Proteomes" id="UP000766570"/>
    </source>
</evidence>
<keyword evidence="3" id="KW-0274">FAD</keyword>
<keyword evidence="2" id="KW-0285">Flavoprotein</keyword>
<dbReference type="InterPro" id="IPR003953">
    <property type="entry name" value="FAD-dep_OxRdtase_2_FAD-bd"/>
</dbReference>
<dbReference type="NCBIfam" id="NF004789">
    <property type="entry name" value="PRK06134.1"/>
    <property type="match status" value="1"/>
</dbReference>
<reference evidence="6 7" key="1">
    <citation type="submission" date="2021-03" db="EMBL/GenBank/DDBJ databases">
        <title>Sequencing the genomes of 1000 actinobacteria strains.</title>
        <authorList>
            <person name="Klenk H.-P."/>
        </authorList>
    </citation>
    <scope>NUCLEOTIDE SEQUENCE [LARGE SCALE GENOMIC DNA]</scope>
    <source>
        <strain evidence="6 7">DSM 15454</strain>
    </source>
</reference>
<organism evidence="6 7">
    <name type="scientific">Paeniglutamicibacter psychrophenolicus</name>
    <dbReference type="NCBI Taxonomy" id="257454"/>
    <lineage>
        <taxon>Bacteria</taxon>
        <taxon>Bacillati</taxon>
        <taxon>Actinomycetota</taxon>
        <taxon>Actinomycetes</taxon>
        <taxon>Micrococcales</taxon>
        <taxon>Micrococcaceae</taxon>
        <taxon>Paeniglutamicibacter</taxon>
    </lineage>
</organism>
<dbReference type="Pfam" id="PF00890">
    <property type="entry name" value="FAD_binding_2"/>
    <property type="match status" value="1"/>
</dbReference>
<keyword evidence="7" id="KW-1185">Reference proteome</keyword>
<dbReference type="PANTHER" id="PTHR43400">
    <property type="entry name" value="FUMARATE REDUCTASE"/>
    <property type="match status" value="1"/>
</dbReference>
<dbReference type="SUPFAM" id="SSF51905">
    <property type="entry name" value="FAD/NAD(P)-binding domain"/>
    <property type="match status" value="1"/>
</dbReference>
<evidence type="ECO:0000256" key="4">
    <source>
        <dbReference type="ARBA" id="ARBA00023002"/>
    </source>
</evidence>
<dbReference type="InterPro" id="IPR036188">
    <property type="entry name" value="FAD/NAD-bd_sf"/>
</dbReference>
<name>A0ABS4WA55_9MICC</name>
<dbReference type="Gene3D" id="3.90.700.10">
    <property type="entry name" value="Succinate dehydrogenase/fumarate reductase flavoprotein, catalytic domain"/>
    <property type="match status" value="1"/>
</dbReference>
<evidence type="ECO:0000256" key="3">
    <source>
        <dbReference type="ARBA" id="ARBA00022827"/>
    </source>
</evidence>
<sequence>MSTTPIQASEVDVIVVGSGAGGLSAAVTAAYHGLKVVVVEKAEVCGGATSWSGGWAWTPGNPLAKAAGVNEDREDFRTYLRHRLGDRYNAARVDDFLEAVPHMVGFFQHRTSLQFTPGAKINDIYGDTPGAGTGHRSVGPAPYNARNLKPKLRAKMRHQLYATSFLGMGIMAGEDLSKFLSASQGSIPGILHAAKRVTTHMFDLAVHRRNMQLVNGTALTARLMKSADDLGVDIRVSTAAEKLVTNEAGAVTGVELRGPEGTYTLAARRGVVLATGGFPQNAALRAQLFPQTPTGNEHWSLAPAEANGAGLDMARAVGARFNTDVASPAAWCPVSLIKYPNGKTGTFPHIMDRAKPGSIGVLANGKRFVNEANGYYDYVEAMIEATGEGQAVQSWQIADSRYVRRFPLGMAKPLPVPLAPYLRSGYLIKGNTLEELATKCGIDPEQLAATVADFNAHAAKGNDPEFGRGESAFNRYGGDAKNTPNPSLGAIEKGPFYAVRVVPGSFGTFAGIDVDAAARVLNESGNVIPGLYAAGNDQASVMGGHYPAGGINLGPALTFGYVAARDMAGATEYEDDGTPAPHPRTAPTS</sequence>
<dbReference type="PANTHER" id="PTHR43400:SF10">
    <property type="entry name" value="3-OXOSTEROID 1-DEHYDROGENASE"/>
    <property type="match status" value="1"/>
</dbReference>
<comment type="cofactor">
    <cofactor evidence="1">
        <name>FAD</name>
        <dbReference type="ChEBI" id="CHEBI:57692"/>
    </cofactor>
</comment>
<protein>
    <submittedName>
        <fullName evidence="6">Succinate dehydrogenase/fumarate reductase flavoprotein subunit</fullName>
    </submittedName>
</protein>
<dbReference type="InterPro" id="IPR050315">
    <property type="entry name" value="FAD-oxidoreductase_2"/>
</dbReference>
<feature type="domain" description="FAD-dependent oxidoreductase 2 FAD-binding" evidence="5">
    <location>
        <begin position="12"/>
        <end position="553"/>
    </location>
</feature>
<accession>A0ABS4WA55</accession>
<dbReference type="NCBIfam" id="NF009476">
    <property type="entry name" value="PRK12839.1"/>
    <property type="match status" value="1"/>
</dbReference>
<dbReference type="Proteomes" id="UP000766570">
    <property type="component" value="Unassembled WGS sequence"/>
</dbReference>
<dbReference type="RefSeq" id="WP_209906307.1">
    <property type="nucleotide sequence ID" value="NZ_BAAAMI010000019.1"/>
</dbReference>
<keyword evidence="4" id="KW-0560">Oxidoreductase</keyword>
<comment type="caution">
    <text evidence="6">The sequence shown here is derived from an EMBL/GenBank/DDBJ whole genome shotgun (WGS) entry which is preliminary data.</text>
</comment>
<evidence type="ECO:0000259" key="5">
    <source>
        <dbReference type="Pfam" id="PF00890"/>
    </source>
</evidence>
<evidence type="ECO:0000313" key="6">
    <source>
        <dbReference type="EMBL" id="MBP2373079.1"/>
    </source>
</evidence>
<dbReference type="SUPFAM" id="SSF56425">
    <property type="entry name" value="Succinate dehydrogenase/fumarate reductase flavoprotein, catalytic domain"/>
    <property type="match status" value="1"/>
</dbReference>
<dbReference type="EMBL" id="JAGIOE010000001">
    <property type="protein sequence ID" value="MBP2373079.1"/>
    <property type="molecule type" value="Genomic_DNA"/>
</dbReference>